<keyword evidence="2" id="KW-1185">Reference proteome</keyword>
<name>A0A317XB90_9EURO</name>
<proteinExistence type="predicted"/>
<dbReference type="AlphaFoldDB" id="A0A317XB90"/>
<dbReference type="Proteomes" id="UP000246702">
    <property type="component" value="Unassembled WGS sequence"/>
</dbReference>
<evidence type="ECO:0000313" key="1">
    <source>
        <dbReference type="EMBL" id="PWY95381.1"/>
    </source>
</evidence>
<organism evidence="1 2">
    <name type="scientific">Aspergillus sclerotioniger CBS 115572</name>
    <dbReference type="NCBI Taxonomy" id="1450535"/>
    <lineage>
        <taxon>Eukaryota</taxon>
        <taxon>Fungi</taxon>
        <taxon>Dikarya</taxon>
        <taxon>Ascomycota</taxon>
        <taxon>Pezizomycotina</taxon>
        <taxon>Eurotiomycetes</taxon>
        <taxon>Eurotiomycetidae</taxon>
        <taxon>Eurotiales</taxon>
        <taxon>Aspergillaceae</taxon>
        <taxon>Aspergillus</taxon>
        <taxon>Aspergillus subgen. Circumdati</taxon>
    </lineage>
</organism>
<evidence type="ECO:0000313" key="2">
    <source>
        <dbReference type="Proteomes" id="UP000246702"/>
    </source>
</evidence>
<gene>
    <name evidence="1" type="ORF">BO94DRAFT_571966</name>
</gene>
<dbReference type="RefSeq" id="XP_025472142.1">
    <property type="nucleotide sequence ID" value="XM_025614897.1"/>
</dbReference>
<reference evidence="1 2" key="1">
    <citation type="submission" date="2016-12" db="EMBL/GenBank/DDBJ databases">
        <title>The genomes of Aspergillus section Nigri reveals drivers in fungal speciation.</title>
        <authorList>
            <consortium name="DOE Joint Genome Institute"/>
            <person name="Vesth T.C."/>
            <person name="Nybo J."/>
            <person name="Theobald S."/>
            <person name="Brandl J."/>
            <person name="Frisvad J.C."/>
            <person name="Nielsen K.F."/>
            <person name="Lyhne E.K."/>
            <person name="Kogle M.E."/>
            <person name="Kuo A."/>
            <person name="Riley R."/>
            <person name="Clum A."/>
            <person name="Nolan M."/>
            <person name="Lipzen A."/>
            <person name="Salamov A."/>
            <person name="Henrissat B."/>
            <person name="Wiebenga A."/>
            <person name="De Vries R.P."/>
            <person name="Grigoriev I.V."/>
            <person name="Mortensen U.H."/>
            <person name="Andersen M.R."/>
            <person name="Baker S.E."/>
        </authorList>
    </citation>
    <scope>NUCLEOTIDE SEQUENCE [LARGE SCALE GENOMIC DNA]</scope>
    <source>
        <strain evidence="1 2">CBS 115572</strain>
    </source>
</reference>
<accession>A0A317XB90</accession>
<protein>
    <submittedName>
        <fullName evidence="1">Uncharacterized protein</fullName>
    </submittedName>
</protein>
<dbReference type="EMBL" id="MSFK01000003">
    <property type="protein sequence ID" value="PWY95381.1"/>
    <property type="molecule type" value="Genomic_DNA"/>
</dbReference>
<comment type="caution">
    <text evidence="1">The sequence shown here is derived from an EMBL/GenBank/DDBJ whole genome shotgun (WGS) entry which is preliminary data.</text>
</comment>
<dbReference type="GeneID" id="37117040"/>
<sequence length="159" mass="17752">MFHCKNDSKREWKVGDSLFAEENRVYYGELQDKGFTSQGPSIFFIPEEARRVMNEDGFAGKTISLTLRAGNVLTAHPLIPQLHMVKSSDSMDIPVVHMATNTGEGQVKFWRIFAKPIVRGQACLSNGHPLEYKITETWKASRLLKPSTNIGEALGGKAE</sequence>